<dbReference type="GO" id="GO:0016491">
    <property type="term" value="F:oxidoreductase activity"/>
    <property type="evidence" value="ECO:0007669"/>
    <property type="project" value="UniProtKB-KW"/>
</dbReference>
<dbReference type="InterPro" id="IPR052228">
    <property type="entry name" value="Sec_Metab_Biosynth_Oxidored"/>
</dbReference>
<dbReference type="PANTHER" id="PTHR47534">
    <property type="entry name" value="YALI0E05731P"/>
    <property type="match status" value="1"/>
</dbReference>
<feature type="region of interest" description="Disordered" evidence="2">
    <location>
        <begin position="160"/>
        <end position="183"/>
    </location>
</feature>
<evidence type="ECO:0000313" key="3">
    <source>
        <dbReference type="EMBL" id="KAJ7325904.1"/>
    </source>
</evidence>
<evidence type="ECO:0000313" key="4">
    <source>
        <dbReference type="Proteomes" id="UP001218218"/>
    </source>
</evidence>
<comment type="caution">
    <text evidence="3">The sequence shown here is derived from an EMBL/GenBank/DDBJ whole genome shotgun (WGS) entry which is preliminary data.</text>
</comment>
<keyword evidence="4" id="KW-1185">Reference proteome</keyword>
<keyword evidence="1" id="KW-0560">Oxidoreductase</keyword>
<sequence length="252" mass="26327">MATLASIIAANAGVWASSYIPVGIFVGGTSGIGLGIADAFARHTHGRAHIVLVGRNEAAARAILARIPTPKSTPGELPARFSRVHLVLLTAGVISLKGCDPPPEGIDRPMASLYYSNGPLSTGCCLCCAPQIAAHRKGGVGGRKGGGRAHRGAGHICGFGRSRAEGGDGERRAGREELGGAASELSGFDGGGLRCPTPEHRHHIHTHTFPGSVNTPILPASPSLVLRIAHYIRLARRIRGERSIEECEERQL</sequence>
<dbReference type="PANTHER" id="PTHR47534:SF3">
    <property type="entry name" value="ALCOHOL DEHYDROGENASE-LIKE C-TERMINAL DOMAIN-CONTAINING PROTEIN"/>
    <property type="match status" value="1"/>
</dbReference>
<dbReference type="Proteomes" id="UP001218218">
    <property type="component" value="Unassembled WGS sequence"/>
</dbReference>
<protein>
    <submittedName>
        <fullName evidence="3">Uncharacterized protein</fullName>
    </submittedName>
</protein>
<accession>A0AAD6ZKF6</accession>
<evidence type="ECO:0000256" key="2">
    <source>
        <dbReference type="SAM" id="MobiDB-lite"/>
    </source>
</evidence>
<reference evidence="3" key="1">
    <citation type="submission" date="2023-03" db="EMBL/GenBank/DDBJ databases">
        <title>Massive genome expansion in bonnet fungi (Mycena s.s.) driven by repeated elements and novel gene families across ecological guilds.</title>
        <authorList>
            <consortium name="Lawrence Berkeley National Laboratory"/>
            <person name="Harder C.B."/>
            <person name="Miyauchi S."/>
            <person name="Viragh M."/>
            <person name="Kuo A."/>
            <person name="Thoen E."/>
            <person name="Andreopoulos B."/>
            <person name="Lu D."/>
            <person name="Skrede I."/>
            <person name="Drula E."/>
            <person name="Henrissat B."/>
            <person name="Morin E."/>
            <person name="Kohler A."/>
            <person name="Barry K."/>
            <person name="LaButti K."/>
            <person name="Morin E."/>
            <person name="Salamov A."/>
            <person name="Lipzen A."/>
            <person name="Mereny Z."/>
            <person name="Hegedus B."/>
            <person name="Baldrian P."/>
            <person name="Stursova M."/>
            <person name="Weitz H."/>
            <person name="Taylor A."/>
            <person name="Grigoriev I.V."/>
            <person name="Nagy L.G."/>
            <person name="Martin F."/>
            <person name="Kauserud H."/>
        </authorList>
    </citation>
    <scope>NUCLEOTIDE SEQUENCE</scope>
    <source>
        <strain evidence="3">CBHHK002</strain>
    </source>
</reference>
<dbReference type="InterPro" id="IPR036291">
    <property type="entry name" value="NAD(P)-bd_dom_sf"/>
</dbReference>
<dbReference type="EMBL" id="JARIHO010000043">
    <property type="protein sequence ID" value="KAJ7325904.1"/>
    <property type="molecule type" value="Genomic_DNA"/>
</dbReference>
<dbReference type="Gene3D" id="3.40.50.720">
    <property type="entry name" value="NAD(P)-binding Rossmann-like Domain"/>
    <property type="match status" value="1"/>
</dbReference>
<dbReference type="SUPFAM" id="SSF51735">
    <property type="entry name" value="NAD(P)-binding Rossmann-fold domains"/>
    <property type="match status" value="1"/>
</dbReference>
<name>A0AAD6ZKF6_9AGAR</name>
<dbReference type="AlphaFoldDB" id="A0AAD6ZKF6"/>
<proteinExistence type="predicted"/>
<organism evidence="3 4">
    <name type="scientific">Mycena albidolilacea</name>
    <dbReference type="NCBI Taxonomy" id="1033008"/>
    <lineage>
        <taxon>Eukaryota</taxon>
        <taxon>Fungi</taxon>
        <taxon>Dikarya</taxon>
        <taxon>Basidiomycota</taxon>
        <taxon>Agaricomycotina</taxon>
        <taxon>Agaricomycetes</taxon>
        <taxon>Agaricomycetidae</taxon>
        <taxon>Agaricales</taxon>
        <taxon>Marasmiineae</taxon>
        <taxon>Mycenaceae</taxon>
        <taxon>Mycena</taxon>
    </lineage>
</organism>
<gene>
    <name evidence="3" type="ORF">DFH08DRAFT_816981</name>
</gene>
<evidence type="ECO:0000256" key="1">
    <source>
        <dbReference type="ARBA" id="ARBA00023002"/>
    </source>
</evidence>
<feature type="compositionally biased region" description="Basic and acidic residues" evidence="2">
    <location>
        <begin position="162"/>
        <end position="178"/>
    </location>
</feature>